<proteinExistence type="inferred from homology"/>
<dbReference type="InterPro" id="IPR017511">
    <property type="entry name" value="PQQ_mDH"/>
</dbReference>
<dbReference type="InterPro" id="IPR009056">
    <property type="entry name" value="Cyt_c-like_dom"/>
</dbReference>
<sequence>MKYILSLTLLVFLASCSTKKEETATSAYASWRIKGGTADGIQYSSLQTINKENVSNLRVAWTYRTGDADTVNNRTQLQCNPIIVDGVLYATSAQLKAFAVDAATGKELWRFDPGEPNAGLGVNRGVTYWAEGEDKRILYSFGENLYAIDAKTGKKIETFGTSGKVSLKEGLGERAATLMVLSNTPGVIYKNLIIMGSRVHEGPIAAPGYLRAFDVKTGKLAWVFHTIPQPGEAGYETWPKDAYKTIGGVNAWCGMTVDHQRGLVYAATGSPSFDFYGGNRKGQNLYANCVLALNAETGERKWHYQVIHHDMWDRDLPAPPMLVTVTHDGQKKDAVAQLTKSGFVYVLDRDSGEPLFPVVETPFPPSDLEGEEAWPTQPIPTKPAPFARQAFTEDMINKMTPEIENWVKGKFKGLRTGKNFIPPSKEGTIIFPGFDGGAEWGGGSFDPETGLLYVNANEMPWILQMVDVRMKENAWIGISLYRTHCATCHGIERAGDGHVFPSLLKANEKFNKESLKQFILKGKGVMPAFTHLTEKERDAIARYVLNLEERTEDEKKGIFERHPDILYSNTGYNRFITPEGYPAVQPPWGTLSAIDLNAGEMKWQVPLGEFKELKEKGVPPTGTENYGGTATTAGGLVFVGASRDEMFRAFDKATGKILWEYKLPSGGYATPSVYEVDGKQYVVIACGGGKMGTKSGDSFVAFALP</sequence>
<evidence type="ECO:0000313" key="11">
    <source>
        <dbReference type="EMBL" id="AYB31274.1"/>
    </source>
</evidence>
<feature type="chain" id="PRO_5017363991" evidence="9">
    <location>
        <begin position="21"/>
        <end position="705"/>
    </location>
</feature>
<evidence type="ECO:0000256" key="2">
    <source>
        <dbReference type="ARBA" id="ARBA00008156"/>
    </source>
</evidence>
<dbReference type="SMART" id="SM00564">
    <property type="entry name" value="PQQ"/>
    <property type="match status" value="6"/>
</dbReference>
<keyword evidence="6" id="KW-0560">Oxidoreductase</keyword>
<dbReference type="CDD" id="cd10280">
    <property type="entry name" value="PQQ_mGDH"/>
    <property type="match status" value="1"/>
</dbReference>
<dbReference type="EMBL" id="CP032382">
    <property type="protein sequence ID" value="AYB31274.1"/>
    <property type="molecule type" value="Genomic_DNA"/>
</dbReference>
<keyword evidence="4 8" id="KW-0479">Metal-binding</keyword>
<dbReference type="KEGG" id="chk:D4L85_12105"/>
<dbReference type="GO" id="GO:0048038">
    <property type="term" value="F:quinone binding"/>
    <property type="evidence" value="ECO:0007669"/>
    <property type="project" value="InterPro"/>
</dbReference>
<dbReference type="InterPro" id="IPR011047">
    <property type="entry name" value="Quinoprotein_ADH-like_sf"/>
</dbReference>
<keyword evidence="3 8" id="KW-0349">Heme</keyword>
<dbReference type="GO" id="GO:0016020">
    <property type="term" value="C:membrane"/>
    <property type="evidence" value="ECO:0007669"/>
    <property type="project" value="InterPro"/>
</dbReference>
<accession>A0A385SJZ1</accession>
<dbReference type="RefSeq" id="WP_119754545.1">
    <property type="nucleotide sequence ID" value="NZ_CP032382.1"/>
</dbReference>
<dbReference type="OrthoDB" id="9794322at2"/>
<evidence type="ECO:0000256" key="5">
    <source>
        <dbReference type="ARBA" id="ARBA00022729"/>
    </source>
</evidence>
<evidence type="ECO:0000259" key="10">
    <source>
        <dbReference type="PROSITE" id="PS51007"/>
    </source>
</evidence>
<dbReference type="SUPFAM" id="SSF46626">
    <property type="entry name" value="Cytochrome c"/>
    <property type="match status" value="1"/>
</dbReference>
<dbReference type="GO" id="GO:0046872">
    <property type="term" value="F:metal ion binding"/>
    <property type="evidence" value="ECO:0007669"/>
    <property type="project" value="UniProtKB-KW"/>
</dbReference>
<reference evidence="12" key="1">
    <citation type="submission" date="2018-09" db="EMBL/GenBank/DDBJ databases">
        <title>Chryseolinea sp. KIS68-18 isolated from soil.</title>
        <authorList>
            <person name="Weon H.-Y."/>
            <person name="Kwon S.-W."/>
            <person name="Lee S.A."/>
        </authorList>
    </citation>
    <scope>NUCLEOTIDE SEQUENCE [LARGE SCALE GENOMIC DNA]</scope>
    <source>
        <strain evidence="12">KIS68-18</strain>
    </source>
</reference>
<evidence type="ECO:0000313" key="12">
    <source>
        <dbReference type="Proteomes" id="UP000266183"/>
    </source>
</evidence>
<evidence type="ECO:0000256" key="1">
    <source>
        <dbReference type="ARBA" id="ARBA00001931"/>
    </source>
</evidence>
<dbReference type="GO" id="GO:0016614">
    <property type="term" value="F:oxidoreductase activity, acting on CH-OH group of donors"/>
    <property type="evidence" value="ECO:0007669"/>
    <property type="project" value="InterPro"/>
</dbReference>
<name>A0A385SJZ1_9BACT</name>
<dbReference type="InterPro" id="IPR018391">
    <property type="entry name" value="PQQ_b-propeller_rpt"/>
</dbReference>
<dbReference type="GO" id="GO:0009055">
    <property type="term" value="F:electron transfer activity"/>
    <property type="evidence" value="ECO:0007669"/>
    <property type="project" value="InterPro"/>
</dbReference>
<dbReference type="SUPFAM" id="SSF50998">
    <property type="entry name" value="Quinoprotein alcohol dehydrogenase-like"/>
    <property type="match status" value="1"/>
</dbReference>
<dbReference type="PROSITE" id="PS51257">
    <property type="entry name" value="PROKAR_LIPOPROTEIN"/>
    <property type="match status" value="1"/>
</dbReference>
<comment type="similarity">
    <text evidence="2">Belongs to the bacterial PQQ dehydrogenase family.</text>
</comment>
<feature type="domain" description="Cytochrome c" evidence="10">
    <location>
        <begin position="472"/>
        <end position="548"/>
    </location>
</feature>
<keyword evidence="7 8" id="KW-0408">Iron</keyword>
<dbReference type="AlphaFoldDB" id="A0A385SJZ1"/>
<dbReference type="Pfam" id="PF01011">
    <property type="entry name" value="PQQ"/>
    <property type="match status" value="2"/>
</dbReference>
<protein>
    <submittedName>
        <fullName evidence="11">Pyrroloquinoline quinone-dependent dehydrogenase</fullName>
    </submittedName>
</protein>
<evidence type="ECO:0000256" key="3">
    <source>
        <dbReference type="ARBA" id="ARBA00022617"/>
    </source>
</evidence>
<dbReference type="GO" id="GO:0020037">
    <property type="term" value="F:heme binding"/>
    <property type="evidence" value="ECO:0007669"/>
    <property type="project" value="InterPro"/>
</dbReference>
<keyword evidence="12" id="KW-1185">Reference proteome</keyword>
<dbReference type="Gene3D" id="1.10.760.10">
    <property type="entry name" value="Cytochrome c-like domain"/>
    <property type="match status" value="1"/>
</dbReference>
<dbReference type="PROSITE" id="PS51007">
    <property type="entry name" value="CYTC"/>
    <property type="match status" value="1"/>
</dbReference>
<evidence type="ECO:0000256" key="9">
    <source>
        <dbReference type="SAM" id="SignalP"/>
    </source>
</evidence>
<dbReference type="PANTHER" id="PTHR32303:SF4">
    <property type="entry name" value="QUINOPROTEIN GLUCOSE DEHYDROGENASE"/>
    <property type="match status" value="1"/>
</dbReference>
<dbReference type="InterPro" id="IPR002372">
    <property type="entry name" value="PQQ_rpt_dom"/>
</dbReference>
<evidence type="ECO:0000256" key="4">
    <source>
        <dbReference type="ARBA" id="ARBA00022723"/>
    </source>
</evidence>
<feature type="signal peptide" evidence="9">
    <location>
        <begin position="1"/>
        <end position="20"/>
    </location>
</feature>
<organism evidence="11 12">
    <name type="scientific">Chryseolinea soli</name>
    <dbReference type="NCBI Taxonomy" id="2321403"/>
    <lineage>
        <taxon>Bacteria</taxon>
        <taxon>Pseudomonadati</taxon>
        <taxon>Bacteroidota</taxon>
        <taxon>Cytophagia</taxon>
        <taxon>Cytophagales</taxon>
        <taxon>Fulvivirgaceae</taxon>
        <taxon>Chryseolinea</taxon>
    </lineage>
</organism>
<gene>
    <name evidence="11" type="ORF">D4L85_12105</name>
</gene>
<dbReference type="InterPro" id="IPR036909">
    <property type="entry name" value="Cyt_c-like_dom_sf"/>
</dbReference>
<dbReference type="Pfam" id="PF13442">
    <property type="entry name" value="Cytochrome_CBB3"/>
    <property type="match status" value="1"/>
</dbReference>
<evidence type="ECO:0000256" key="8">
    <source>
        <dbReference type="PROSITE-ProRule" id="PRU00433"/>
    </source>
</evidence>
<keyword evidence="5 9" id="KW-0732">Signal</keyword>
<dbReference type="Gene3D" id="2.140.10.10">
    <property type="entry name" value="Quinoprotein alcohol dehydrogenase-like superfamily"/>
    <property type="match status" value="2"/>
</dbReference>
<dbReference type="PANTHER" id="PTHR32303">
    <property type="entry name" value="QUINOPROTEIN ALCOHOL DEHYDROGENASE (CYTOCHROME C)"/>
    <property type="match status" value="1"/>
</dbReference>
<evidence type="ECO:0000256" key="6">
    <source>
        <dbReference type="ARBA" id="ARBA00023002"/>
    </source>
</evidence>
<dbReference type="Proteomes" id="UP000266183">
    <property type="component" value="Chromosome"/>
</dbReference>
<evidence type="ECO:0000256" key="7">
    <source>
        <dbReference type="ARBA" id="ARBA00023004"/>
    </source>
</evidence>
<comment type="cofactor">
    <cofactor evidence="1">
        <name>pyrroloquinoline quinone</name>
        <dbReference type="ChEBI" id="CHEBI:58442"/>
    </cofactor>
</comment>